<evidence type="ECO:0000313" key="1">
    <source>
        <dbReference type="EMBL" id="MBM6673727.1"/>
    </source>
</evidence>
<organism evidence="1 2">
    <name type="scientific">Marseilla massiliensis</name>
    <dbReference type="NCBI Taxonomy" id="1841864"/>
    <lineage>
        <taxon>Bacteria</taxon>
        <taxon>Pseudomonadati</taxon>
        <taxon>Bacteroidota</taxon>
        <taxon>Bacteroidia</taxon>
        <taxon>Bacteroidales</taxon>
        <taxon>Prevotellaceae</taxon>
        <taxon>Marseilla</taxon>
    </lineage>
</organism>
<dbReference type="AlphaFoldDB" id="A0A938WR92"/>
<comment type="caution">
    <text evidence="1">The sequence shown here is derived from an EMBL/GenBank/DDBJ whole genome shotgun (WGS) entry which is preliminary data.</text>
</comment>
<dbReference type="Proteomes" id="UP000706891">
    <property type="component" value="Unassembled WGS sequence"/>
</dbReference>
<sequence length="143" mass="17004">MDLKKWFKGFEKGIAQLSPKEREHFFYECGKNCVKNGVFHIFRTLYEESNGDIDIFFNKTNELQGVKSETIEKRHIYNLYFQECTCGLRNEGYISTPLLCECSRQSVLYTMSHLWEQHKFEIILCHSILQGKHNCKIRIKIIK</sequence>
<protein>
    <submittedName>
        <fullName evidence="1">Uncharacterized protein</fullName>
    </submittedName>
</protein>
<reference evidence="1" key="2">
    <citation type="journal article" date="2021" name="Sci. Rep.">
        <title>The distribution of antibiotic resistance genes in chicken gut microbiota commensals.</title>
        <authorList>
            <person name="Juricova H."/>
            <person name="Matiasovicova J."/>
            <person name="Kubasova T."/>
            <person name="Cejkova D."/>
            <person name="Rychlik I."/>
        </authorList>
    </citation>
    <scope>NUCLEOTIDE SEQUENCE</scope>
    <source>
        <strain evidence="1">An824</strain>
    </source>
</reference>
<proteinExistence type="predicted"/>
<name>A0A938WR92_9BACT</name>
<dbReference type="EMBL" id="JACJJG010000033">
    <property type="protein sequence ID" value="MBM6673727.1"/>
    <property type="molecule type" value="Genomic_DNA"/>
</dbReference>
<keyword evidence="2" id="KW-1185">Reference proteome</keyword>
<dbReference type="RefSeq" id="WP_205104585.1">
    <property type="nucleotide sequence ID" value="NZ_JACJJG010000033.1"/>
</dbReference>
<evidence type="ECO:0000313" key="2">
    <source>
        <dbReference type="Proteomes" id="UP000706891"/>
    </source>
</evidence>
<gene>
    <name evidence="1" type="ORF">H6A34_07540</name>
</gene>
<reference evidence="1" key="1">
    <citation type="submission" date="2020-08" db="EMBL/GenBank/DDBJ databases">
        <authorList>
            <person name="Cejkova D."/>
            <person name="Kubasova T."/>
            <person name="Jahodarova E."/>
            <person name="Rychlik I."/>
        </authorList>
    </citation>
    <scope>NUCLEOTIDE SEQUENCE</scope>
    <source>
        <strain evidence="1">An824</strain>
    </source>
</reference>
<accession>A0A938WR92</accession>